<dbReference type="SUPFAM" id="SSF57184">
    <property type="entry name" value="Growth factor receptor domain"/>
    <property type="match status" value="5"/>
</dbReference>
<dbReference type="KEGG" id="tet:TTHERM_00102630"/>
<dbReference type="SMART" id="SM00261">
    <property type="entry name" value="FU"/>
    <property type="match status" value="7"/>
</dbReference>
<dbReference type="HOGENOM" id="CLU_010239_0_0_1"/>
<dbReference type="Gene3D" id="2.10.220.10">
    <property type="entry name" value="Hormone Receptor, Insulin-like Growth Factor Receptor 1, Chain A, domain 2"/>
    <property type="match status" value="5"/>
</dbReference>
<sequence length="1046" mass="119493">MKQLQIVINYLVFDQKQFKHKRTLKFDNFSIVLSTIGIKDNQSFIGIKFIINNSLIPEDFYIEQQNILDLIQKSTQDLSSTHELSQNKDEKLLLNIEQMIHCIKNKTKCQFLDPLKSLQNKSLINKLVYFGEDYTLNNSQYKIPKLMNSFIHNFFGIQKDIKSQKIRILFGCTLEGCNKCKKVFTQSFCDEECILGYYTDSQFLGNQCKKCDQSCLGCYQEGPNRCTSCNQDSQLYQNKCCRIRNGEFYNQQTKKCEQCPQNCQICNESNNCKQCMANYELNSQKQCLCLYSQYFDDQIKSCLDCDKSCKTCKQTSKICTSCKEFQFLNTLSQTCQSSCNQDGFYALENNCLPCNSECLTCSLSSKNCTSCKFGQQLDIQSQTCIDECPTNGFYIEKKKCMPCDSSCSTCSESSKCTTCAKNLYQYGGDNLCKPCHKTSLNPAIISQQMQNCAQIIQKCLLNPETQTYELTSICEKCKGNFVLANNKCINQCSDIAQNYEYNNILQQCQCSSSSPFQHNQPNNTIFCYKFQLPGYYCDSNKRCNLCLQPNCQVCTNEQICAICQNGHYLWQNDCLQTCESSKGLQSSQSNKECVCIQDYIFYAPKKICILQLQIRQILLTKDTQYNIITVIFNGASYNDELKTIRLEIDPPKLIQNKDYTIVSQQQSDNNLIFQVSVQQNIKISQIVINYNNKQSIYQVQNTILTSDYVNNNLQNKQGVIDNVKSIGKSLSTQQGRLQSIMNFLKNFQILCLLSNFVQLLGPLIVFKEQLPQPLYTGALLGASFIFTEIPNPDELSINSNTTSNEDINNHKHLLQQLGIKDNIYRNLALPHLLLIVSVIISLLCLFARQIMEGKQYTITVVNFLVNTMSQLHQGYITCTLLSIYYSLEYSSQKQYAIMQLVTHVIFIILIVAIMLKKDNQYIENNTPNFALDLNFQLMLLNVITHLYTATSTCSQTYNTLGGYFVSQNTCSHCDKTCSTCNGSFNTQCTTFETGFYKYDEDNLCKACPTNSNQAKEINSNVLAIRINTLEKIILLFVVTTSNQNLL</sequence>
<feature type="transmembrane region" description="Helical" evidence="1">
    <location>
        <begin position="896"/>
        <end position="915"/>
    </location>
</feature>
<reference evidence="3" key="1">
    <citation type="journal article" date="2006" name="PLoS Biol.">
        <title>Macronuclear genome sequence of the ciliate Tetrahymena thermophila, a model eukaryote.</title>
        <authorList>
            <person name="Eisen J.A."/>
            <person name="Coyne R.S."/>
            <person name="Wu M."/>
            <person name="Wu D."/>
            <person name="Thiagarajan M."/>
            <person name="Wortman J.R."/>
            <person name="Badger J.H."/>
            <person name="Ren Q."/>
            <person name="Amedeo P."/>
            <person name="Jones K.M."/>
            <person name="Tallon L.J."/>
            <person name="Delcher A.L."/>
            <person name="Salzberg S.L."/>
            <person name="Silva J.C."/>
            <person name="Haas B.J."/>
            <person name="Majoros W.H."/>
            <person name="Farzad M."/>
            <person name="Carlton J.M."/>
            <person name="Smith R.K. Jr."/>
            <person name="Garg J."/>
            <person name="Pearlman R.E."/>
            <person name="Karrer K.M."/>
            <person name="Sun L."/>
            <person name="Manning G."/>
            <person name="Elde N.C."/>
            <person name="Turkewitz A.P."/>
            <person name="Asai D.J."/>
            <person name="Wilkes D.E."/>
            <person name="Wang Y."/>
            <person name="Cai H."/>
            <person name="Collins K."/>
            <person name="Stewart B.A."/>
            <person name="Lee S.R."/>
            <person name="Wilamowska K."/>
            <person name="Weinberg Z."/>
            <person name="Ruzzo W.L."/>
            <person name="Wloga D."/>
            <person name="Gaertig J."/>
            <person name="Frankel J."/>
            <person name="Tsao C.-C."/>
            <person name="Gorovsky M.A."/>
            <person name="Keeling P.J."/>
            <person name="Waller R.F."/>
            <person name="Patron N.J."/>
            <person name="Cherry J.M."/>
            <person name="Stover N.A."/>
            <person name="Krieger C.J."/>
            <person name="del Toro C."/>
            <person name="Ryder H.F."/>
            <person name="Williamson S.C."/>
            <person name="Barbeau R.A."/>
            <person name="Hamilton E.P."/>
            <person name="Orias E."/>
        </authorList>
    </citation>
    <scope>NUCLEOTIDE SEQUENCE [LARGE SCALE GENOMIC DNA]</scope>
    <source>
        <strain evidence="3">SB210</strain>
    </source>
</reference>
<dbReference type="Proteomes" id="UP000009168">
    <property type="component" value="Unassembled WGS sequence"/>
</dbReference>
<dbReference type="InterPro" id="IPR052798">
    <property type="entry name" value="Giardia_VSA"/>
</dbReference>
<dbReference type="RefSeq" id="XP_001012213.2">
    <property type="nucleotide sequence ID" value="XM_001012213.2"/>
</dbReference>
<dbReference type="InterPro" id="IPR006212">
    <property type="entry name" value="Furin_repeat"/>
</dbReference>
<dbReference type="CDD" id="cd00064">
    <property type="entry name" value="FU"/>
    <property type="match status" value="2"/>
</dbReference>
<evidence type="ECO:0000256" key="1">
    <source>
        <dbReference type="SAM" id="Phobius"/>
    </source>
</evidence>
<accession>Q234N5</accession>
<feature type="transmembrane region" description="Helical" evidence="1">
    <location>
        <begin position="827"/>
        <end position="847"/>
    </location>
</feature>
<evidence type="ECO:0000313" key="3">
    <source>
        <dbReference type="Proteomes" id="UP000009168"/>
    </source>
</evidence>
<dbReference type="PANTHER" id="PTHR23275:SF100">
    <property type="entry name" value="EGF-LIKE DOMAIN-CONTAINING PROTEIN"/>
    <property type="match status" value="1"/>
</dbReference>
<protein>
    <submittedName>
        <fullName evidence="2">Transmembrane protein, putative</fullName>
    </submittedName>
</protein>
<keyword evidence="3" id="KW-1185">Reference proteome</keyword>
<dbReference type="AlphaFoldDB" id="Q234N5"/>
<keyword evidence="1" id="KW-0472">Membrane</keyword>
<feature type="transmembrane region" description="Helical" evidence="1">
    <location>
        <begin position="859"/>
        <end position="884"/>
    </location>
</feature>
<dbReference type="EMBL" id="GG662767">
    <property type="protein sequence ID" value="EAR91968.2"/>
    <property type="molecule type" value="Genomic_DNA"/>
</dbReference>
<dbReference type="InterPro" id="IPR009030">
    <property type="entry name" value="Growth_fac_rcpt_cys_sf"/>
</dbReference>
<keyword evidence="1" id="KW-1133">Transmembrane helix</keyword>
<evidence type="ECO:0000313" key="2">
    <source>
        <dbReference type="EMBL" id="EAR91968.2"/>
    </source>
</evidence>
<organism evidence="2 3">
    <name type="scientific">Tetrahymena thermophila (strain SB210)</name>
    <dbReference type="NCBI Taxonomy" id="312017"/>
    <lineage>
        <taxon>Eukaryota</taxon>
        <taxon>Sar</taxon>
        <taxon>Alveolata</taxon>
        <taxon>Ciliophora</taxon>
        <taxon>Intramacronucleata</taxon>
        <taxon>Oligohymenophorea</taxon>
        <taxon>Hymenostomatida</taxon>
        <taxon>Tetrahymenina</taxon>
        <taxon>Tetrahymenidae</taxon>
        <taxon>Tetrahymena</taxon>
    </lineage>
</organism>
<name>Q234N5_TETTS</name>
<keyword evidence="1 2" id="KW-0812">Transmembrane</keyword>
<dbReference type="InParanoid" id="Q234N5"/>
<dbReference type="OrthoDB" id="286906at2759"/>
<dbReference type="eggNOG" id="KOG3525">
    <property type="taxonomic scope" value="Eukaryota"/>
</dbReference>
<dbReference type="PANTHER" id="PTHR23275">
    <property type="entry name" value="CABRIOLET.-RELATED"/>
    <property type="match status" value="1"/>
</dbReference>
<dbReference type="GeneID" id="7841230"/>
<proteinExistence type="predicted"/>
<gene>
    <name evidence="2" type="ORF">TTHERM_00102630</name>
</gene>